<dbReference type="AlphaFoldDB" id="A0A8H3U3S6"/>
<dbReference type="Proteomes" id="UP000490939">
    <property type="component" value="Unassembled WGS sequence"/>
</dbReference>
<dbReference type="GO" id="GO:0005743">
    <property type="term" value="C:mitochondrial inner membrane"/>
    <property type="evidence" value="ECO:0007669"/>
    <property type="project" value="TreeGrafter"/>
</dbReference>
<accession>A0A8H3U3S6</accession>
<dbReference type="GO" id="GO:0055088">
    <property type="term" value="P:lipid homeostasis"/>
    <property type="evidence" value="ECO:0007669"/>
    <property type="project" value="TreeGrafter"/>
</dbReference>
<dbReference type="EMBL" id="WNWR01001521">
    <property type="protein sequence ID" value="KAE9962879.1"/>
    <property type="molecule type" value="Genomic_DNA"/>
</dbReference>
<comment type="caution">
    <text evidence="4">The sequence shown here is derived from an EMBL/GenBank/DDBJ whole genome shotgun (WGS) entry which is preliminary data.</text>
</comment>
<proteinExistence type="inferred from homology"/>
<dbReference type="GO" id="GO:0006654">
    <property type="term" value="P:phosphatidic acid biosynthetic process"/>
    <property type="evidence" value="ECO:0007669"/>
    <property type="project" value="TreeGrafter"/>
</dbReference>
<dbReference type="InterPro" id="IPR000073">
    <property type="entry name" value="AB_hydrolase_1"/>
</dbReference>
<dbReference type="Proteomes" id="UP000447873">
    <property type="component" value="Unassembled WGS sequence"/>
</dbReference>
<protein>
    <recommendedName>
        <fullName evidence="2">AB hydrolase-1 domain-containing protein</fullName>
    </recommendedName>
</protein>
<comment type="similarity">
    <text evidence="1">Belongs to the peptidase S33 family. ABHD4/ABHD5 subfamily.</text>
</comment>
<evidence type="ECO:0000313" key="3">
    <source>
        <dbReference type="EMBL" id="KAE9961719.1"/>
    </source>
</evidence>
<dbReference type="EMBL" id="WNWS01001488">
    <property type="protein sequence ID" value="KAE9961719.1"/>
    <property type="molecule type" value="Genomic_DNA"/>
</dbReference>
<evidence type="ECO:0000256" key="1">
    <source>
        <dbReference type="ARBA" id="ARBA00038097"/>
    </source>
</evidence>
<dbReference type="Gene3D" id="3.40.50.1820">
    <property type="entry name" value="alpha/beta hydrolase"/>
    <property type="match status" value="1"/>
</dbReference>
<evidence type="ECO:0000259" key="2">
    <source>
        <dbReference type="Pfam" id="PF12697"/>
    </source>
</evidence>
<gene>
    <name evidence="4" type="ORF">EG327_001858</name>
    <name evidence="3" type="ORF">EG328_001865</name>
</gene>
<dbReference type="SUPFAM" id="SSF53474">
    <property type="entry name" value="alpha/beta-Hydrolases"/>
    <property type="match status" value="1"/>
</dbReference>
<dbReference type="GO" id="GO:0004623">
    <property type="term" value="F:phospholipase A2 activity"/>
    <property type="evidence" value="ECO:0007669"/>
    <property type="project" value="TreeGrafter"/>
</dbReference>
<organism evidence="4 6">
    <name type="scientific">Venturia inaequalis</name>
    <name type="common">Apple scab fungus</name>
    <dbReference type="NCBI Taxonomy" id="5025"/>
    <lineage>
        <taxon>Eukaryota</taxon>
        <taxon>Fungi</taxon>
        <taxon>Dikarya</taxon>
        <taxon>Ascomycota</taxon>
        <taxon>Pezizomycotina</taxon>
        <taxon>Dothideomycetes</taxon>
        <taxon>Pleosporomycetidae</taxon>
        <taxon>Venturiales</taxon>
        <taxon>Venturiaceae</taxon>
        <taxon>Venturia</taxon>
    </lineage>
</organism>
<evidence type="ECO:0000313" key="4">
    <source>
        <dbReference type="EMBL" id="KAE9962879.1"/>
    </source>
</evidence>
<dbReference type="InterPro" id="IPR029058">
    <property type="entry name" value="AB_hydrolase_fold"/>
</dbReference>
<dbReference type="GO" id="GO:0042171">
    <property type="term" value="F:lysophosphatidic acid acyltransferase activity"/>
    <property type="evidence" value="ECO:0007669"/>
    <property type="project" value="TreeGrafter"/>
</dbReference>
<sequence length="360" mass="39799">MPQISFFRPSTPPLTPLPPGIARSFIQTPSGPLELLIALPQNQNTTSPNPPSDKKSPKKTPLFFAHGGCGSAAIWIPYMQFFSQSHQIPCYALSYRGHGASWYPSFLRMYFTRMSTFAEDLARGLAFVHKETGMEAVLVGHSSGGGLVQFCLDKGRVGGVGVGKVKGVVLAGSIPGFGSLGVNLNWLSLDKWFIPRLFLKHFGHPMSPLSNTSLVKRAFFSPSYPLSSASDFETLMPKYESLLWPLGTLFKFTNFQNVLKRISSKGHGSRILILAGQSDKLVTLDIAKREAEEYRSVFRDLALTNRLKVEVDEVVEDGEEGESEGCGVQFRVVEGAGHHFMNDVMWEEGAEKLLDFYEQL</sequence>
<feature type="domain" description="AB hydrolase-1" evidence="2">
    <location>
        <begin position="62"/>
        <end position="343"/>
    </location>
</feature>
<dbReference type="PANTHER" id="PTHR42886">
    <property type="entry name" value="RE40534P-RELATED"/>
    <property type="match status" value="1"/>
</dbReference>
<dbReference type="GO" id="GO:0035965">
    <property type="term" value="P:cardiolipin acyl-chain remodeling"/>
    <property type="evidence" value="ECO:0007669"/>
    <property type="project" value="TreeGrafter"/>
</dbReference>
<dbReference type="Pfam" id="PF12697">
    <property type="entry name" value="Abhydrolase_6"/>
    <property type="match status" value="1"/>
</dbReference>
<dbReference type="PANTHER" id="PTHR42886:SF29">
    <property type="entry name" value="PUMMELIG, ISOFORM A"/>
    <property type="match status" value="1"/>
</dbReference>
<reference evidence="4 6" key="1">
    <citation type="submission" date="2019-07" db="EMBL/GenBank/DDBJ databases">
        <title>Venturia inaequalis Genome Resource.</title>
        <authorList>
            <person name="Lichtner F.J."/>
        </authorList>
    </citation>
    <scope>NUCLEOTIDE SEQUENCE [LARGE SCALE GENOMIC DNA]</scope>
    <source>
        <strain evidence="3 5">120213</strain>
        <strain evidence="4 6">DMI_063113</strain>
    </source>
</reference>
<evidence type="ECO:0000313" key="6">
    <source>
        <dbReference type="Proteomes" id="UP000490939"/>
    </source>
</evidence>
<name>A0A8H3U3S6_VENIN</name>
<keyword evidence="6" id="KW-1185">Reference proteome</keyword>
<evidence type="ECO:0000313" key="5">
    <source>
        <dbReference type="Proteomes" id="UP000447873"/>
    </source>
</evidence>
<dbReference type="OrthoDB" id="8119704at2759"/>